<dbReference type="EMBL" id="ADBJ01000026">
    <property type="protein sequence ID" value="EFA81087.1"/>
    <property type="molecule type" value="Genomic_DNA"/>
</dbReference>
<proteinExistence type="inferred from homology"/>
<dbReference type="Pfam" id="PF01283">
    <property type="entry name" value="Ribosomal_S26e"/>
    <property type="match status" value="1"/>
</dbReference>
<dbReference type="PANTHER" id="PTHR12538:SF0">
    <property type="entry name" value="40S RIBOSOMAL PROTEIN S26"/>
    <property type="match status" value="1"/>
</dbReference>
<evidence type="ECO:0000313" key="6">
    <source>
        <dbReference type="Proteomes" id="UP000001396"/>
    </source>
</evidence>
<dbReference type="STRING" id="670386.D3BBQ4"/>
<dbReference type="GO" id="GO:0022627">
    <property type="term" value="C:cytosolic small ribosomal subunit"/>
    <property type="evidence" value="ECO:0007669"/>
    <property type="project" value="TreeGrafter"/>
</dbReference>
<keyword evidence="6" id="KW-1185">Reference proteome</keyword>
<dbReference type="GeneID" id="31361407"/>
<dbReference type="FunCoup" id="D3BBQ4">
    <property type="interactions" value="438"/>
</dbReference>
<dbReference type="InterPro" id="IPR047864">
    <property type="entry name" value="Ribosomal_eS26_CS"/>
</dbReference>
<evidence type="ECO:0000313" key="5">
    <source>
        <dbReference type="EMBL" id="EFA81087.1"/>
    </source>
</evidence>
<dbReference type="PANTHER" id="PTHR12538">
    <property type="entry name" value="40S RIBOSOMAL PROTEIN S26"/>
    <property type="match status" value="1"/>
</dbReference>
<comment type="caution">
    <text evidence="5">The sequence shown here is derived from an EMBL/GenBank/DDBJ whole genome shotgun (WGS) entry which is preliminary data.</text>
</comment>
<sequence>MLLLFCLFCRKNEKTPNNNLLILEFIYNRYNRSKMTQKRRNHGRAKHGRGSVRAIRCTNCARCTPKDKAVKRFYIRPIVENAAVKDISDQGVFTAAKYKFPKTYLKSQYCISCAIHSHIVRVRSVQDRKIRVIPRPQRPGQNKTVQVKKD</sequence>
<dbReference type="GO" id="GO:0003729">
    <property type="term" value="F:mRNA binding"/>
    <property type="evidence" value="ECO:0007669"/>
    <property type="project" value="TreeGrafter"/>
</dbReference>
<dbReference type="InterPro" id="IPR038551">
    <property type="entry name" value="Ribosomal_eS26_sf"/>
</dbReference>
<dbReference type="GO" id="GO:0003735">
    <property type="term" value="F:structural constituent of ribosome"/>
    <property type="evidence" value="ECO:0007669"/>
    <property type="project" value="InterPro"/>
</dbReference>
<dbReference type="InParanoid" id="D3BBQ4"/>
<evidence type="ECO:0000256" key="1">
    <source>
        <dbReference type="ARBA" id="ARBA00008596"/>
    </source>
</evidence>
<comment type="similarity">
    <text evidence="1 4">Belongs to the eukaryotic ribosomal protein eS26 family.</text>
</comment>
<dbReference type="AlphaFoldDB" id="D3BBQ4"/>
<evidence type="ECO:0000256" key="3">
    <source>
        <dbReference type="ARBA" id="ARBA00023274"/>
    </source>
</evidence>
<keyword evidence="3 4" id="KW-0687">Ribonucleoprotein</keyword>
<name>D3BBQ4_HETP5</name>
<dbReference type="InterPro" id="IPR000892">
    <property type="entry name" value="Ribosomal_eS26"/>
</dbReference>
<dbReference type="Gene3D" id="3.30.1740.20">
    <property type="entry name" value="Ribosomal protein S26e"/>
    <property type="match status" value="1"/>
</dbReference>
<organism evidence="5 6">
    <name type="scientific">Heterostelium pallidum (strain ATCC 26659 / Pp 5 / PN500)</name>
    <name type="common">Cellular slime mold</name>
    <name type="synonym">Polysphondylium pallidum</name>
    <dbReference type="NCBI Taxonomy" id="670386"/>
    <lineage>
        <taxon>Eukaryota</taxon>
        <taxon>Amoebozoa</taxon>
        <taxon>Evosea</taxon>
        <taxon>Eumycetozoa</taxon>
        <taxon>Dictyostelia</taxon>
        <taxon>Acytosteliales</taxon>
        <taxon>Acytosteliaceae</taxon>
        <taxon>Heterostelium</taxon>
    </lineage>
</organism>
<accession>D3BBQ4</accession>
<evidence type="ECO:0000256" key="4">
    <source>
        <dbReference type="RuleBase" id="RU363128"/>
    </source>
</evidence>
<dbReference type="RefSeq" id="XP_020433205.1">
    <property type="nucleotide sequence ID" value="XM_020576793.1"/>
</dbReference>
<reference evidence="5 6" key="1">
    <citation type="journal article" date="2011" name="Genome Res.">
        <title>Phylogeny-wide analysis of social amoeba genomes highlights ancient origins for complex intercellular communication.</title>
        <authorList>
            <person name="Heidel A.J."/>
            <person name="Lawal H.M."/>
            <person name="Felder M."/>
            <person name="Schilde C."/>
            <person name="Helps N.R."/>
            <person name="Tunggal B."/>
            <person name="Rivero F."/>
            <person name="John U."/>
            <person name="Schleicher M."/>
            <person name="Eichinger L."/>
            <person name="Platzer M."/>
            <person name="Noegel A.A."/>
            <person name="Schaap P."/>
            <person name="Gloeckner G."/>
        </authorList>
    </citation>
    <scope>NUCLEOTIDE SEQUENCE [LARGE SCALE GENOMIC DNA]</scope>
    <source>
        <strain evidence="6">ATCC 26659 / Pp 5 / PN500</strain>
    </source>
</reference>
<dbReference type="Proteomes" id="UP000001396">
    <property type="component" value="Unassembled WGS sequence"/>
</dbReference>
<keyword evidence="2 4" id="KW-0689">Ribosomal protein</keyword>
<evidence type="ECO:0000256" key="2">
    <source>
        <dbReference type="ARBA" id="ARBA00022980"/>
    </source>
</evidence>
<dbReference type="GO" id="GO:0006412">
    <property type="term" value="P:translation"/>
    <property type="evidence" value="ECO:0007669"/>
    <property type="project" value="InterPro"/>
</dbReference>
<dbReference type="OMA" id="RSHWERK"/>
<dbReference type="PROSITE" id="PS00733">
    <property type="entry name" value="RIBOSOMAL_S26E"/>
    <property type="match status" value="1"/>
</dbReference>
<gene>
    <name evidence="5" type="primary">rps26</name>
    <name evidence="5" type="ORF">PPL_05923</name>
</gene>
<protein>
    <recommendedName>
        <fullName evidence="4">40S ribosomal protein S26</fullName>
    </recommendedName>
</protein>